<accession>A0A401XL37</accession>
<dbReference type="PANTHER" id="PTHR11203:SF49">
    <property type="entry name" value="BLL1145 PROTEIN"/>
    <property type="match status" value="1"/>
</dbReference>
<dbReference type="GO" id="GO:0016874">
    <property type="term" value="F:ligase activity"/>
    <property type="evidence" value="ECO:0007669"/>
    <property type="project" value="UniProtKB-KW"/>
</dbReference>
<dbReference type="AlphaFoldDB" id="A0A401XL37"/>
<comment type="caution">
    <text evidence="1">The sequence shown here is derived from an EMBL/GenBank/DDBJ whole genome shotgun (WGS) entry which is preliminary data.</text>
</comment>
<dbReference type="SUPFAM" id="SSF56281">
    <property type="entry name" value="Metallo-hydrolase/oxidoreductase"/>
    <property type="match status" value="1"/>
</dbReference>
<dbReference type="GO" id="GO:0004521">
    <property type="term" value="F:RNA endonuclease activity"/>
    <property type="evidence" value="ECO:0007669"/>
    <property type="project" value="TreeGrafter"/>
</dbReference>
<dbReference type="InterPro" id="IPR026360">
    <property type="entry name" value="Xnuc_lig_assoc"/>
</dbReference>
<dbReference type="NCBIfam" id="TIGR04122">
    <property type="entry name" value="Xnuc_lig_assoc"/>
    <property type="match status" value="1"/>
</dbReference>
<organism evidence="1 2">
    <name type="scientific">Thermaurantimonas aggregans</name>
    <dbReference type="NCBI Taxonomy" id="2173829"/>
    <lineage>
        <taxon>Bacteria</taxon>
        <taxon>Pseudomonadati</taxon>
        <taxon>Bacteroidota</taxon>
        <taxon>Flavobacteriia</taxon>
        <taxon>Flavobacteriales</taxon>
        <taxon>Schleiferiaceae</taxon>
        <taxon>Thermaurantimonas</taxon>
    </lineage>
</organism>
<reference evidence="1 2" key="1">
    <citation type="submission" date="2018-11" db="EMBL/GenBank/DDBJ databases">
        <title>Schleiferia aggregans sp. nov., a moderately thermophilic heterotrophic bacterium isolated from microbial mats at a terrestrial hot spring.</title>
        <authorList>
            <person name="Iino T."/>
            <person name="Ohkuma M."/>
            <person name="Haruta S."/>
        </authorList>
    </citation>
    <scope>NUCLEOTIDE SEQUENCE [LARGE SCALE GENOMIC DNA]</scope>
    <source>
        <strain evidence="1 2">LA</strain>
    </source>
</reference>
<dbReference type="EMBL" id="BHZE01000009">
    <property type="protein sequence ID" value="GCD77691.1"/>
    <property type="molecule type" value="Genomic_DNA"/>
</dbReference>
<keyword evidence="1" id="KW-0436">Ligase</keyword>
<keyword evidence="2" id="KW-1185">Reference proteome</keyword>
<name>A0A401XL37_9FLAO</name>
<dbReference type="PANTHER" id="PTHR11203">
    <property type="entry name" value="CLEAVAGE AND POLYADENYLATION SPECIFICITY FACTOR FAMILY MEMBER"/>
    <property type="match status" value="1"/>
</dbReference>
<dbReference type="OrthoDB" id="9803916at2"/>
<dbReference type="InterPro" id="IPR050698">
    <property type="entry name" value="MBL"/>
</dbReference>
<evidence type="ECO:0000313" key="1">
    <source>
        <dbReference type="EMBL" id="GCD77691.1"/>
    </source>
</evidence>
<dbReference type="InterPro" id="IPR036866">
    <property type="entry name" value="RibonucZ/Hydroxyglut_hydro"/>
</dbReference>
<gene>
    <name evidence="1" type="ORF">JCM31826_11730</name>
</gene>
<protein>
    <submittedName>
        <fullName evidence="1">DNA ligase-associated DEXH box helicase</fullName>
    </submittedName>
</protein>
<sequence length="349" mass="38717">MPISKLEKNILQFTSKGIYCPEGDFFIDPWWPVDKAIITHAHSDHARRGMASYISTPITAALMRARISNDIEVHALEYGEPISINGVRISLHPAGHIPGSAQVRIEKNGFVSVVSGDYKVQADGISTPIEPVRCHEFVTESTFGLPSFRWAAQENVLQDILKWWRTNAEVQKNSVLIAYALGKAQRLIKPLSAHGRIIVHGAVYSMNHALNEAGVQVPLGERISEVSNKKDLKGVLVVAPPSAIGTPWLRRFQPFSIGIASGWMAIRGIRRRRAADVGFVLSDHADWSGLLSTIRETGAHRIYVTHGYSDIFARFLCELGYDAHQVETRFTGEAEEIDLTVTQEDTQSD</sequence>
<evidence type="ECO:0000313" key="2">
    <source>
        <dbReference type="Proteomes" id="UP000286715"/>
    </source>
</evidence>
<dbReference type="Proteomes" id="UP000286715">
    <property type="component" value="Unassembled WGS sequence"/>
</dbReference>
<dbReference type="Gene3D" id="3.60.15.10">
    <property type="entry name" value="Ribonuclease Z/Hydroxyacylglutathione hydrolase-like"/>
    <property type="match status" value="1"/>
</dbReference>
<proteinExistence type="predicted"/>